<comment type="caution">
    <text evidence="2">The sequence shown here is derived from an EMBL/GenBank/DDBJ whole genome shotgun (WGS) entry which is preliminary data.</text>
</comment>
<keyword evidence="1" id="KW-1133">Transmembrane helix</keyword>
<evidence type="ECO:0000313" key="2">
    <source>
        <dbReference type="EMBL" id="MCF8587219.1"/>
    </source>
</evidence>
<keyword evidence="1" id="KW-0812">Transmembrane</keyword>
<protein>
    <submittedName>
        <fullName evidence="2">Uncharacterized protein</fullName>
    </submittedName>
</protein>
<organism evidence="2 3">
    <name type="scientific">Gordonia liuliyuniae</name>
    <dbReference type="NCBI Taxonomy" id="2911517"/>
    <lineage>
        <taxon>Bacteria</taxon>
        <taxon>Bacillati</taxon>
        <taxon>Actinomycetota</taxon>
        <taxon>Actinomycetes</taxon>
        <taxon>Mycobacteriales</taxon>
        <taxon>Gordoniaceae</taxon>
        <taxon>Gordonia</taxon>
    </lineage>
</organism>
<accession>A0ABS9INT3</accession>
<gene>
    <name evidence="2" type="ORF">L5G33_01900</name>
</gene>
<proteinExistence type="predicted"/>
<evidence type="ECO:0000256" key="1">
    <source>
        <dbReference type="SAM" id="Phobius"/>
    </source>
</evidence>
<name>A0ABS9INT3_9ACTN</name>
<dbReference type="EMBL" id="JAKKOR010000001">
    <property type="protein sequence ID" value="MCF8587219.1"/>
    <property type="molecule type" value="Genomic_DNA"/>
</dbReference>
<feature type="transmembrane region" description="Helical" evidence="1">
    <location>
        <begin position="17"/>
        <end position="38"/>
    </location>
</feature>
<keyword evidence="3" id="KW-1185">Reference proteome</keyword>
<keyword evidence="1" id="KW-0472">Membrane</keyword>
<evidence type="ECO:0000313" key="3">
    <source>
        <dbReference type="Proteomes" id="UP001200110"/>
    </source>
</evidence>
<sequence>MSATAAAVCGSPSLRVAILQTSAVIAVAVAIVLAVVVAPSHTDGAIGFGTDVGTGHVRAAGDGHEF</sequence>
<dbReference type="Proteomes" id="UP001200110">
    <property type="component" value="Unassembled WGS sequence"/>
</dbReference>
<reference evidence="2 3" key="1">
    <citation type="submission" date="2022-01" db="EMBL/GenBank/DDBJ databases">
        <authorList>
            <person name="Huang Y."/>
        </authorList>
    </citation>
    <scope>NUCLEOTIDE SEQUENCE [LARGE SCALE GENOMIC DNA]</scope>
    <source>
        <strain evidence="2 3">HY366</strain>
    </source>
</reference>
<dbReference type="RefSeq" id="WP_236996440.1">
    <property type="nucleotide sequence ID" value="NZ_JAKKOR010000001.1"/>
</dbReference>